<organism evidence="2 3">
    <name type="scientific">Drosophila suzukii</name>
    <name type="common">Spotted-wing drosophila fruit fly</name>
    <dbReference type="NCBI Taxonomy" id="28584"/>
    <lineage>
        <taxon>Eukaryota</taxon>
        <taxon>Metazoa</taxon>
        <taxon>Ecdysozoa</taxon>
        <taxon>Arthropoda</taxon>
        <taxon>Hexapoda</taxon>
        <taxon>Insecta</taxon>
        <taxon>Pterygota</taxon>
        <taxon>Neoptera</taxon>
        <taxon>Endopterygota</taxon>
        <taxon>Diptera</taxon>
        <taxon>Brachycera</taxon>
        <taxon>Muscomorpha</taxon>
        <taxon>Ephydroidea</taxon>
        <taxon>Drosophilidae</taxon>
        <taxon>Drosophila</taxon>
        <taxon>Sophophora</taxon>
    </lineage>
</organism>
<dbReference type="PANTHER" id="PTHR47331:SF1">
    <property type="entry name" value="GAG-LIKE PROTEIN"/>
    <property type="match status" value="1"/>
</dbReference>
<dbReference type="PANTHER" id="PTHR47331">
    <property type="entry name" value="PHD-TYPE DOMAIN-CONTAINING PROTEIN"/>
    <property type="match status" value="1"/>
</dbReference>
<dbReference type="Pfam" id="PF17921">
    <property type="entry name" value="Integrase_H2C2"/>
    <property type="match status" value="1"/>
</dbReference>
<dbReference type="InterPro" id="IPR041588">
    <property type="entry name" value="Integrase_H2C2"/>
</dbReference>
<dbReference type="PROSITE" id="PS50994">
    <property type="entry name" value="INTEGRASE"/>
    <property type="match status" value="1"/>
</dbReference>
<dbReference type="Gene3D" id="1.10.340.70">
    <property type="match status" value="1"/>
</dbReference>
<accession>A0ABM4TWW8</accession>
<dbReference type="Gene3D" id="3.30.420.10">
    <property type="entry name" value="Ribonuclease H-like superfamily/Ribonuclease H"/>
    <property type="match status" value="1"/>
</dbReference>
<protein>
    <recommendedName>
        <fullName evidence="1">Integrase catalytic domain-containing protein</fullName>
    </recommendedName>
</protein>
<evidence type="ECO:0000259" key="1">
    <source>
        <dbReference type="PROSITE" id="PS50994"/>
    </source>
</evidence>
<reference evidence="3" key="2">
    <citation type="submission" date="2025-08" db="UniProtKB">
        <authorList>
            <consortium name="RefSeq"/>
        </authorList>
    </citation>
    <scope>IDENTIFICATION</scope>
</reference>
<dbReference type="RefSeq" id="XP_070854471.1">
    <property type="nucleotide sequence ID" value="XM_070998370.1"/>
</dbReference>
<dbReference type="SUPFAM" id="SSF53098">
    <property type="entry name" value="Ribonuclease H-like"/>
    <property type="match status" value="1"/>
</dbReference>
<evidence type="ECO:0000313" key="2">
    <source>
        <dbReference type="Proteomes" id="UP001652628"/>
    </source>
</evidence>
<reference evidence="2" key="1">
    <citation type="submission" date="2025-05" db="UniProtKB">
        <authorList>
            <consortium name="RefSeq"/>
        </authorList>
    </citation>
    <scope>NUCLEOTIDE SEQUENCE [LARGE SCALE GENOMIC DNA]</scope>
</reference>
<dbReference type="InterPro" id="IPR001584">
    <property type="entry name" value="Integrase_cat-core"/>
</dbReference>
<dbReference type="GeneID" id="139354103"/>
<proteinExistence type="predicted"/>
<name>A0ABM4TWW8_DROSZ</name>
<keyword evidence="2" id="KW-1185">Reference proteome</keyword>
<sequence length="630" mass="70466">MISDKTVNILVQSWDASYRAAFAAVVTHSITDYQPHFNINATSWRIPQNISLADPNFNQSQRIDLLLGAGLFFEIISMGQIHLDRALPTLQNTKLGWIVSGGLSSNMPTHKSVLQASTKDPADHSDDTLSAIVKRFWEIEDFTSSKPSLLPEDLRCEQLFTENCIRLGNGQYSVRLLTTSGFESLGDSYCLARRRFKSLEAKIDRTPALKAQYSAFLREFNVFVSNRIAKIQEMTKDMSWHHVPTNLNPADVVSRGCTPRELLEHSLWANGPPFLLQSSSNWPSLLDSVKDLPERRSVALIGAVCIDSSSNCKFLNSFDKLQRVFAYIYRFISNCRAKSASLKGRLSVEEINSGTVLLLRSIQQVNLAKEYGSLSQGKPFPQKSKLVSLRPILGSDGLLRVGGRLQNANLDCDTRHPILLPKDHPVTKAIIVYYHEKYLHGGSQALLAALRQRYWPIGGRKFVASVINKCVRCFRMKPVTWEHVMGSLPANRVQPNPAFHTTGVDYCGPFYHKAEARNKAPHKCYIAVFVCFSTKAAHLEVVQDLTTDSFVAALRRFISLRGSPRTIWSDNATNFVGAKRELAELKELFLSEQHTASISSVCLADGIDWKFIPPRAPHFGGLWEAAVKSA</sequence>
<feature type="domain" description="Integrase catalytic" evidence="1">
    <location>
        <begin position="493"/>
        <end position="630"/>
    </location>
</feature>
<evidence type="ECO:0000313" key="3">
    <source>
        <dbReference type="RefSeq" id="XP_070854471.1"/>
    </source>
</evidence>
<gene>
    <name evidence="3" type="primary">LOC139354103</name>
</gene>
<dbReference type="InterPro" id="IPR036397">
    <property type="entry name" value="RNaseH_sf"/>
</dbReference>
<dbReference type="InterPro" id="IPR012337">
    <property type="entry name" value="RNaseH-like_sf"/>
</dbReference>
<dbReference type="Proteomes" id="UP001652628">
    <property type="component" value="Chromosome 2"/>
</dbReference>